<feature type="domain" description="Orc1-like AAA ATPase" evidence="2">
    <location>
        <begin position="270"/>
        <end position="397"/>
    </location>
</feature>
<dbReference type="RefSeq" id="WP_191315914.1">
    <property type="nucleotide sequence ID" value="NZ_BNAW01000050.1"/>
</dbReference>
<feature type="compositionally biased region" description="Polar residues" evidence="1">
    <location>
        <begin position="1702"/>
        <end position="1711"/>
    </location>
</feature>
<feature type="region of interest" description="Disordered" evidence="1">
    <location>
        <begin position="1680"/>
        <end position="1711"/>
    </location>
</feature>
<organism evidence="3 4">
    <name type="scientific">Amycolatopsis bullii</name>
    <dbReference type="NCBI Taxonomy" id="941987"/>
    <lineage>
        <taxon>Bacteria</taxon>
        <taxon>Bacillati</taxon>
        <taxon>Actinomycetota</taxon>
        <taxon>Actinomycetes</taxon>
        <taxon>Pseudonocardiales</taxon>
        <taxon>Pseudonocardiaceae</taxon>
        <taxon>Amycolatopsis</taxon>
    </lineage>
</organism>
<proteinExistence type="predicted"/>
<sequence length="1711" mass="183639">MDLRPTHRGYAYQDALTAIYLVDVALGEADEVVVDTKLFDGDRFDDVTRKSRDGSRKRIQIKHSVEERALTVETFTTERRSLRVDLLFASLDQDLRDHPDTEYRLVLTDIEPEDSDLTAVLTPVSPSNDPGPAFSGVPSTRMKFDAEALLGHPRWSRKLVGTSEDLVRRACAQLVVDVNMPGISLDIHSPGPVEAVLLRRVSAELGAGRPPNRDVSPIEVALSLIEAAKAARSGTGTVTLTWLRPRMGLVVDFGAVQEGNPVDPAVAIMRPDVLSALMETAKGISGEGGVLLLTGDPGAGKSWLCEQVAGELRPEWIVARHHCWLGSEDAERDSRVLSEVVIGSLLRQLEAVCPSFFRNLRPRFAATSEALGAALRGVRSAIADRPILLIVDGLDHVTRVLGQVTGSAFHVATDPARALVDELVTVDLPANVVLLVASQPGEHLASLDGRSITASPLTREDVGALADRHGVLLPNAGQDAETVVDLIHTRSRGNALYATYLCREAEGPDPLGRLRAVPESANDLDAYYRYLFDGLTIDQRMAVSLLAVCDFAVTAEELQEIFPLAPIHAALTAVAPIVSRQPGIGGLKIHHESFSRFIRNATPATMLATARGNAVEWLAGRGFFIDARSFRHLPELLAELGRDDELKALVQVDFVSRAIAGFQPPSALTAVLGTVARRAAALLDWPLLVRCVELRRAVGTYDDNLPDGVAGYGDVLVSLLGADAIAAGLLYDGELTMQARWGLLLCAAVDRAGGAAPWEAYLAGWEEQQNDNVAYGEESDADVSVAILRGDLRLAVRRSADDEQEQLTAERIAEIIDDEDHATLDRVLTVFSDCVDYDVLFEAAPQVENPIARARVRLHLADLATAPDVAAGLAVRAWADAPGLRPQQMLRLGVPLEDIVSELLGPEAEETLEAATADILSDPHPARAVAIGHWLDLLTVAQHHDHGLPPKLLPRLDGVGFYRAWLRFTIALLGLNGDVAAGAVAPQAASAAVRTAIEQLAMAAEPFTGKPRACDLWDIRHHVHDTVQAAVALLSGEDLEPALGSLVAISDGTTTSLSGMATTGPLHTTDLLAILSRTVDHSGAATVHTLMRRLREERGALNAIYGQEAEFELEMARISLDAGDVGEAHSCWERASHLLASYGSHKDPTIYELLDPLPELATVDSRRAHSCVARLQPFTYLVAARTDGRDTSSTPLAWWRQLTAQDPRAAASMAAEILLTEPGLPDSRAAAVHTALLDEQSDTADAVVLAALRIAAGAEGRHLQRDTALLARLADLPDDDQARSRGALPVISNAVTSTYDDQQLGYTLNADPAPIRDLDRLATLLGGEGVALPLDVPATKNQLTGRRHARSMIDAVRSRQRPFLPPGAAGIPAALRDHAMTTRETGPDSRRRALDSLVAALGWRLLELAAEGRDDVVVAQLHRISEEIDRLRDSAALTEIAEGLELRREIDPERFDRLAATAFTLAFTRTPGRGGWLTFAGRSRLDLWERAHALDAGTASAVLADEVVATISGKDHYTIGVTQALVAAFSARRPNACSSEHADPFSCWDAAFDVISHRLPGEVDLSTSTYRPGPESATQGEVDSALATLALATVALPDRGDRRRALVAAAVLGTRPELLQAAATRVLGAPIGAGPVTWLLNVLREQAQHWPLTDGLVARLIDLTGTEFLSVRTEAASILTDAGHTPPGPPATPAHPRLIETPTDTENGLSP</sequence>
<dbReference type="InterPro" id="IPR027417">
    <property type="entry name" value="P-loop_NTPase"/>
</dbReference>
<comment type="caution">
    <text evidence="3">The sequence shown here is derived from an EMBL/GenBank/DDBJ whole genome shotgun (WGS) entry which is preliminary data.</text>
</comment>
<dbReference type="EMBL" id="BNAW01000050">
    <property type="protein sequence ID" value="GHG41104.1"/>
    <property type="molecule type" value="Genomic_DNA"/>
</dbReference>
<gene>
    <name evidence="3" type="ORF">GCM10017567_73220</name>
</gene>
<name>A0ABQ3KNF2_9PSEU</name>
<keyword evidence="4" id="KW-1185">Reference proteome</keyword>
<dbReference type="Proteomes" id="UP000649955">
    <property type="component" value="Unassembled WGS sequence"/>
</dbReference>
<evidence type="ECO:0000256" key="1">
    <source>
        <dbReference type="SAM" id="MobiDB-lite"/>
    </source>
</evidence>
<protein>
    <recommendedName>
        <fullName evidence="2">Orc1-like AAA ATPase domain-containing protein</fullName>
    </recommendedName>
</protein>
<dbReference type="InterPro" id="IPR041664">
    <property type="entry name" value="AAA_16"/>
</dbReference>
<dbReference type="Gene3D" id="3.40.50.300">
    <property type="entry name" value="P-loop containing nucleotide triphosphate hydrolases"/>
    <property type="match status" value="1"/>
</dbReference>
<evidence type="ECO:0000259" key="2">
    <source>
        <dbReference type="Pfam" id="PF13191"/>
    </source>
</evidence>
<dbReference type="Pfam" id="PF13191">
    <property type="entry name" value="AAA_16"/>
    <property type="match status" value="1"/>
</dbReference>
<accession>A0ABQ3KNF2</accession>
<reference evidence="4" key="1">
    <citation type="journal article" date="2019" name="Int. J. Syst. Evol. Microbiol.">
        <title>The Global Catalogue of Microorganisms (GCM) 10K type strain sequencing project: providing services to taxonomists for standard genome sequencing and annotation.</title>
        <authorList>
            <consortium name="The Broad Institute Genomics Platform"/>
            <consortium name="The Broad Institute Genome Sequencing Center for Infectious Disease"/>
            <person name="Wu L."/>
            <person name="Ma J."/>
        </authorList>
    </citation>
    <scope>NUCLEOTIDE SEQUENCE [LARGE SCALE GENOMIC DNA]</scope>
    <source>
        <strain evidence="4">CGMCC 4.7680</strain>
    </source>
</reference>
<dbReference type="SUPFAM" id="SSF52540">
    <property type="entry name" value="P-loop containing nucleoside triphosphate hydrolases"/>
    <property type="match status" value="1"/>
</dbReference>
<evidence type="ECO:0000313" key="4">
    <source>
        <dbReference type="Proteomes" id="UP000649955"/>
    </source>
</evidence>
<evidence type="ECO:0000313" key="3">
    <source>
        <dbReference type="EMBL" id="GHG41104.1"/>
    </source>
</evidence>